<dbReference type="Pfam" id="PF09064">
    <property type="entry name" value="EGF_Tme5"/>
    <property type="match status" value="1"/>
</dbReference>
<dbReference type="Gene3D" id="2.10.25.10">
    <property type="entry name" value="Laminin"/>
    <property type="match status" value="3"/>
</dbReference>
<feature type="domain" description="C-type lectin" evidence="16">
    <location>
        <begin position="33"/>
        <end position="166"/>
    </location>
</feature>
<evidence type="ECO:0000256" key="11">
    <source>
        <dbReference type="ARBA" id="ARBA00023157"/>
    </source>
</evidence>
<comment type="subunit">
    <text evidence="13">Interacts with ITGAL, ITGAM and ITGB2. Interacts with thrombin/F2; this interaction switches the specificity of thrombin from a procoagulant to an anticoagulant and antifibrinolytic protease. Interacts with ANGP1 and ANGP2; these interactions significantly inhibit the generation of activated PC and TAFIa/CPB2 by the thrombin/thrombomodulin complex. Interacts with PF4; this interaction enhances generation of activated protein C. Interacts with HMGB1; this interaction inhibits HMGB1 inflammatory activity.</text>
</comment>
<dbReference type="SMART" id="SM00034">
    <property type="entry name" value="CLECT"/>
    <property type="match status" value="1"/>
</dbReference>
<feature type="transmembrane region" description="Helical" evidence="14">
    <location>
        <begin position="327"/>
        <end position="348"/>
    </location>
</feature>
<keyword evidence="8" id="KW-0325">Glycoprotein</keyword>
<dbReference type="PROSITE" id="PS50041">
    <property type="entry name" value="C_TYPE_LECTIN_2"/>
    <property type="match status" value="1"/>
</dbReference>
<dbReference type="SMART" id="SM00181">
    <property type="entry name" value="EGF"/>
    <property type="match status" value="3"/>
</dbReference>
<evidence type="ECO:0000313" key="17">
    <source>
        <dbReference type="EMBL" id="CAJ1073967.1"/>
    </source>
</evidence>
<sequence length="372" mass="41775">MKVKTMPIWMIFLLSVKTGFGLMQRGTCRPFCTGSDCVTVNQEMVDFKTAKEECHEKNGELMTFQTEKDGNILDILSKESYGNFWIGLSLPAGICSNLSAPLRGYKWASGRMQNSSVLSLCTWNDNFKVCSPHCVSISNDRRLTERLCTDRTDGYLCKMKHKDACQIQRQSDSNFYKSSKGCSNAPCEHLCTAVGGGYKCSCFNGYIPDSINPKRCELHCSQEKCPAICQRNTDSACECPKGYLAVDKFCVDFDECSMEWCDQKCNNTFGSFKCSCEKGFILKDEVKCIKAAYDEHFVVTTPIIIGFVKPATNNHTNNASSTAGGFLWIWIFLALAVVVFIAVIRFYVVKYQRGRAQNTNQQFTVPSQNIEC</sequence>
<dbReference type="SUPFAM" id="SSF56436">
    <property type="entry name" value="C-type lectin-like"/>
    <property type="match status" value="1"/>
</dbReference>
<comment type="subcellular location">
    <subcellularLocation>
        <location evidence="1">Membrane</location>
        <topology evidence="1">Single-pass type I membrane protein</topology>
    </subcellularLocation>
</comment>
<evidence type="ECO:0000256" key="9">
    <source>
        <dbReference type="ARBA" id="ARBA00022989"/>
    </source>
</evidence>
<organism evidence="17 18">
    <name type="scientific">Xyrichtys novacula</name>
    <name type="common">Pearly razorfish</name>
    <name type="synonym">Hemipteronotus novacula</name>
    <dbReference type="NCBI Taxonomy" id="13765"/>
    <lineage>
        <taxon>Eukaryota</taxon>
        <taxon>Metazoa</taxon>
        <taxon>Chordata</taxon>
        <taxon>Craniata</taxon>
        <taxon>Vertebrata</taxon>
        <taxon>Euteleostomi</taxon>
        <taxon>Actinopterygii</taxon>
        <taxon>Neopterygii</taxon>
        <taxon>Teleostei</taxon>
        <taxon>Neoteleostei</taxon>
        <taxon>Acanthomorphata</taxon>
        <taxon>Eupercaria</taxon>
        <taxon>Labriformes</taxon>
        <taxon>Labridae</taxon>
        <taxon>Xyrichtys</taxon>
    </lineage>
</organism>
<keyword evidence="6 15" id="KW-0732">Signal</keyword>
<keyword evidence="8" id="KW-0654">Proteoglycan</keyword>
<evidence type="ECO:0000256" key="15">
    <source>
        <dbReference type="SAM" id="SignalP"/>
    </source>
</evidence>
<dbReference type="GO" id="GO:0005509">
    <property type="term" value="F:calcium ion binding"/>
    <property type="evidence" value="ECO:0007669"/>
    <property type="project" value="InterPro"/>
</dbReference>
<dbReference type="SUPFAM" id="SSF57184">
    <property type="entry name" value="Growth factor receptor domain"/>
    <property type="match status" value="1"/>
</dbReference>
<dbReference type="InterPro" id="IPR009030">
    <property type="entry name" value="Growth_fac_rcpt_cys_sf"/>
</dbReference>
<keyword evidence="3" id="KW-0245">EGF-like domain</keyword>
<protein>
    <recommendedName>
        <fullName evidence="2">Thrombomodulin</fullName>
    </recommendedName>
</protein>
<evidence type="ECO:0000256" key="3">
    <source>
        <dbReference type="ARBA" id="ARBA00022536"/>
    </source>
</evidence>
<keyword evidence="18" id="KW-1185">Reference proteome</keyword>
<dbReference type="InterPro" id="IPR001304">
    <property type="entry name" value="C-type_lectin-like"/>
</dbReference>
<keyword evidence="9 14" id="KW-1133">Transmembrane helix</keyword>
<evidence type="ECO:0000256" key="2">
    <source>
        <dbReference type="ARBA" id="ARBA00019822"/>
    </source>
</evidence>
<dbReference type="InterPro" id="IPR018097">
    <property type="entry name" value="EGF_Ca-bd_CS"/>
</dbReference>
<dbReference type="PANTHER" id="PTHR14789:SF9">
    <property type="entry name" value="THROMBOMODULIN"/>
    <property type="match status" value="1"/>
</dbReference>
<dbReference type="InterPro" id="IPR016187">
    <property type="entry name" value="CTDL_fold"/>
</dbReference>
<dbReference type="SMART" id="SM00179">
    <property type="entry name" value="EGF_CA"/>
    <property type="match status" value="2"/>
</dbReference>
<dbReference type="PROSITE" id="PS01186">
    <property type="entry name" value="EGF_2"/>
    <property type="match status" value="1"/>
</dbReference>
<keyword evidence="4" id="KW-0597">Phosphoprotein</keyword>
<dbReference type="PANTHER" id="PTHR14789">
    <property type="entry name" value="CHONDROLECTIN VARIANT CHODLFDELTAE"/>
    <property type="match status" value="1"/>
</dbReference>
<evidence type="ECO:0000256" key="5">
    <source>
        <dbReference type="ARBA" id="ARBA00022692"/>
    </source>
</evidence>
<evidence type="ECO:0000256" key="12">
    <source>
        <dbReference type="ARBA" id="ARBA00045242"/>
    </source>
</evidence>
<keyword evidence="11" id="KW-1015">Disulfide bond</keyword>
<dbReference type="InterPro" id="IPR051505">
    <property type="entry name" value="C-type_lectin_domain"/>
</dbReference>
<keyword evidence="5 14" id="KW-0812">Transmembrane</keyword>
<comment type="function">
    <text evidence="12">Endothelial cell receptor that plays a critical role in regulating several physiological processes including hemostasis, coagulation, fibrinolysis, inflammation, and angiogenesis. Acts as a cofactor for thrombin activation of protein C/PROC on the surface of vascular endothelial cells leading to initiation of the activated protein C anticoagulant pathway. Also accelerates the activation of the plasma carboxypeptidase B2/CPB2, which catalyzes removal of C-terminal basic amino acids from its substrates including kinins or anaphylatoxins leading to fibrinolysis inhibition. Plays critical protective roles in changing the cleavage specificity of protease-activated receptor 1/PAR1, inhibiting endothelial cell permeability and inflammation. Suppresses inflammation distinctly from its anticoagulant cofactor activity by sequestering HMGB1 thereby preventing it from engaging cellular receptors such as RAGE and contributing to the inflammatory response.</text>
</comment>
<dbReference type="AlphaFoldDB" id="A0AAV1GPD8"/>
<dbReference type="Gene3D" id="3.10.100.10">
    <property type="entry name" value="Mannose-Binding Protein A, subunit A"/>
    <property type="match status" value="1"/>
</dbReference>
<evidence type="ECO:0000256" key="10">
    <source>
        <dbReference type="ARBA" id="ARBA00023136"/>
    </source>
</evidence>
<name>A0AAV1GPD8_XYRNO</name>
<reference evidence="17" key="1">
    <citation type="submission" date="2023-08" db="EMBL/GenBank/DDBJ databases">
        <authorList>
            <person name="Alioto T."/>
            <person name="Alioto T."/>
            <person name="Gomez Garrido J."/>
        </authorList>
    </citation>
    <scope>NUCLEOTIDE SEQUENCE</scope>
</reference>
<evidence type="ECO:0000256" key="1">
    <source>
        <dbReference type="ARBA" id="ARBA00004479"/>
    </source>
</evidence>
<dbReference type="GO" id="GO:0004888">
    <property type="term" value="F:transmembrane signaling receptor activity"/>
    <property type="evidence" value="ECO:0007669"/>
    <property type="project" value="InterPro"/>
</dbReference>
<dbReference type="Proteomes" id="UP001178508">
    <property type="component" value="Chromosome 15"/>
</dbReference>
<dbReference type="InterPro" id="IPR015149">
    <property type="entry name" value="Tme5_EGF-like"/>
</dbReference>
<evidence type="ECO:0000313" key="18">
    <source>
        <dbReference type="Proteomes" id="UP001178508"/>
    </source>
</evidence>
<evidence type="ECO:0000256" key="13">
    <source>
        <dbReference type="ARBA" id="ARBA00046453"/>
    </source>
</evidence>
<keyword evidence="7" id="KW-0430">Lectin</keyword>
<keyword evidence="10 14" id="KW-0472">Membrane</keyword>
<dbReference type="EMBL" id="OY660878">
    <property type="protein sequence ID" value="CAJ1073967.1"/>
    <property type="molecule type" value="Genomic_DNA"/>
</dbReference>
<dbReference type="InterPro" id="IPR000742">
    <property type="entry name" value="EGF"/>
</dbReference>
<proteinExistence type="predicted"/>
<gene>
    <name evidence="17" type="ORF">XNOV1_A024915</name>
</gene>
<accession>A0AAV1GPD8</accession>
<evidence type="ECO:0000259" key="16">
    <source>
        <dbReference type="PROSITE" id="PS50041"/>
    </source>
</evidence>
<dbReference type="GO" id="GO:0016020">
    <property type="term" value="C:membrane"/>
    <property type="evidence" value="ECO:0007669"/>
    <property type="project" value="UniProtKB-SubCell"/>
</dbReference>
<evidence type="ECO:0000256" key="8">
    <source>
        <dbReference type="ARBA" id="ARBA00022974"/>
    </source>
</evidence>
<feature type="chain" id="PRO_5043707243" description="Thrombomodulin" evidence="15">
    <location>
        <begin position="22"/>
        <end position="372"/>
    </location>
</feature>
<dbReference type="PROSITE" id="PS01187">
    <property type="entry name" value="EGF_CA"/>
    <property type="match status" value="1"/>
</dbReference>
<dbReference type="InterPro" id="IPR016186">
    <property type="entry name" value="C-type_lectin-like/link_sf"/>
</dbReference>
<evidence type="ECO:0000256" key="4">
    <source>
        <dbReference type="ARBA" id="ARBA00022553"/>
    </source>
</evidence>
<dbReference type="GO" id="GO:0030246">
    <property type="term" value="F:carbohydrate binding"/>
    <property type="evidence" value="ECO:0007669"/>
    <property type="project" value="UniProtKB-KW"/>
</dbReference>
<dbReference type="Pfam" id="PF00059">
    <property type="entry name" value="Lectin_C"/>
    <property type="match status" value="1"/>
</dbReference>
<feature type="signal peptide" evidence="15">
    <location>
        <begin position="1"/>
        <end position="21"/>
    </location>
</feature>
<evidence type="ECO:0000256" key="6">
    <source>
        <dbReference type="ARBA" id="ARBA00022729"/>
    </source>
</evidence>
<evidence type="ECO:0000256" key="7">
    <source>
        <dbReference type="ARBA" id="ARBA00022734"/>
    </source>
</evidence>
<evidence type="ECO:0000256" key="14">
    <source>
        <dbReference type="SAM" id="Phobius"/>
    </source>
</evidence>
<dbReference type="InterPro" id="IPR001881">
    <property type="entry name" value="EGF-like_Ca-bd_dom"/>
</dbReference>